<evidence type="ECO:0000313" key="2">
    <source>
        <dbReference type="Proteomes" id="UP001362999"/>
    </source>
</evidence>
<organism evidence="1 2">
    <name type="scientific">Favolaschia claudopus</name>
    <dbReference type="NCBI Taxonomy" id="2862362"/>
    <lineage>
        <taxon>Eukaryota</taxon>
        <taxon>Fungi</taxon>
        <taxon>Dikarya</taxon>
        <taxon>Basidiomycota</taxon>
        <taxon>Agaricomycotina</taxon>
        <taxon>Agaricomycetes</taxon>
        <taxon>Agaricomycetidae</taxon>
        <taxon>Agaricales</taxon>
        <taxon>Marasmiineae</taxon>
        <taxon>Mycenaceae</taxon>
        <taxon>Favolaschia</taxon>
    </lineage>
</organism>
<dbReference type="AlphaFoldDB" id="A0AAW0B8J7"/>
<reference evidence="1 2" key="1">
    <citation type="journal article" date="2024" name="J Genomics">
        <title>Draft genome sequencing and assembly of Favolaschia claudopus CIRM-BRFM 2984 isolated from oak limbs.</title>
        <authorList>
            <person name="Navarro D."/>
            <person name="Drula E."/>
            <person name="Chaduli D."/>
            <person name="Cazenave R."/>
            <person name="Ahrendt S."/>
            <person name="Wang J."/>
            <person name="Lipzen A."/>
            <person name="Daum C."/>
            <person name="Barry K."/>
            <person name="Grigoriev I.V."/>
            <person name="Favel A."/>
            <person name="Rosso M.N."/>
            <person name="Martin F."/>
        </authorList>
    </citation>
    <scope>NUCLEOTIDE SEQUENCE [LARGE SCALE GENOMIC DNA]</scope>
    <source>
        <strain evidence="1 2">CIRM-BRFM 2984</strain>
    </source>
</reference>
<evidence type="ECO:0000313" key="1">
    <source>
        <dbReference type="EMBL" id="KAK7022412.1"/>
    </source>
</evidence>
<protein>
    <submittedName>
        <fullName evidence="1">Uncharacterized protein</fullName>
    </submittedName>
</protein>
<dbReference type="EMBL" id="JAWWNJ010000037">
    <property type="protein sequence ID" value="KAK7022412.1"/>
    <property type="molecule type" value="Genomic_DNA"/>
</dbReference>
<name>A0AAW0B8J7_9AGAR</name>
<sequence length="326" mass="36408">MSGADALGFRQIIDLQIHPVLSSIYPTGYRLARERQQSRHSLVDALDALRQTSSSLIRLILSFMKFRRFVVGQENVKRPSRALKEQKGFRRPFRRRNPSLRSSLSRSDRIKSVRGYLDATVLAFAGSALCSCVYDYHRAIINVAKDEVRGDFAQAVGPTVSGVVLLGVMGMIRVGSTGSLAHSRWADWECGDTEYLQGQRRSDYARDSILVIKPFRHLAVPQNLREMLFSGTNEAERLSATTSTLGSATSSMNMDLDRAAIVVRGLPRLPRLVEAGDFVDDDNEGWSDGWLDDQVLLRNVPDNELDEIIVIAKMSSMWSGSLQCLL</sequence>
<proteinExistence type="predicted"/>
<comment type="caution">
    <text evidence="1">The sequence shown here is derived from an EMBL/GenBank/DDBJ whole genome shotgun (WGS) entry which is preliminary data.</text>
</comment>
<dbReference type="Proteomes" id="UP001362999">
    <property type="component" value="Unassembled WGS sequence"/>
</dbReference>
<accession>A0AAW0B8J7</accession>
<keyword evidence="2" id="KW-1185">Reference proteome</keyword>
<gene>
    <name evidence="1" type="ORF">R3P38DRAFT_3195794</name>
</gene>